<dbReference type="OrthoDB" id="2539715at2"/>
<accession>W0RDY6</accession>
<dbReference type="Gene3D" id="3.30.460.10">
    <property type="entry name" value="Beta Polymerase, domain 2"/>
    <property type="match status" value="1"/>
</dbReference>
<evidence type="ECO:0000313" key="1">
    <source>
        <dbReference type="EMBL" id="AHG88647.1"/>
    </source>
</evidence>
<reference evidence="1 2" key="1">
    <citation type="journal article" date="2014" name="Genome Announc.">
        <title>Genome Sequence and Methylome of Soil Bacterium Gemmatirosa kalamazoonensis KBS708T, a Member of the Rarely Cultivated Gemmatimonadetes Phylum.</title>
        <authorList>
            <person name="Debruyn J.M."/>
            <person name="Radosevich M."/>
            <person name="Wommack K.E."/>
            <person name="Polson S.W."/>
            <person name="Hauser L.J."/>
            <person name="Fawaz M.N."/>
            <person name="Korlach J."/>
            <person name="Tsai Y.C."/>
        </authorList>
    </citation>
    <scope>NUCLEOTIDE SEQUENCE [LARGE SCALE GENOMIC DNA]</scope>
    <source>
        <strain evidence="1 2">KBS708</strain>
    </source>
</reference>
<dbReference type="eggNOG" id="COG1708">
    <property type="taxonomic scope" value="Bacteria"/>
</dbReference>
<protein>
    <submittedName>
        <fullName evidence="1">DNA polymerase beta domain protein region</fullName>
    </submittedName>
</protein>
<evidence type="ECO:0000313" key="2">
    <source>
        <dbReference type="Proteomes" id="UP000019151"/>
    </source>
</evidence>
<sequence>MTETPLELRYHRALDALVAQVREDRSVVAAILGGSLSHDTVWERSDIDLVLVTQDERKSGPGSYTLSADGVHVHAWLIQRAELRRIVDGALHNSFIHAFLAKGRLLYSHDDTLAELMARVRDVGERDTELQLFQAGIEALGPLDKAHKWMITRGDLHYTALWILYAATPIARLEIVGRRLIADREVIPQAAKLDPALFDTIYTGLLDRPKTRDAVQAALDAASGYVRTRAPRLFAPIVAHLRDVREARSATEIDDHFRRHVGVEGVSLACEYLAHEGLIGRASTPVKLTKRSNVEVQELAFYALGA</sequence>
<dbReference type="EMBL" id="CP007128">
    <property type="protein sequence ID" value="AHG88647.1"/>
    <property type="molecule type" value="Genomic_DNA"/>
</dbReference>
<dbReference type="RefSeq" id="WP_025410173.1">
    <property type="nucleotide sequence ID" value="NZ_CP007128.1"/>
</dbReference>
<dbReference type="Proteomes" id="UP000019151">
    <property type="component" value="Chromosome"/>
</dbReference>
<dbReference type="InParanoid" id="W0RDY6"/>
<dbReference type="HOGENOM" id="CLU_914799_0_0_0"/>
<proteinExistence type="predicted"/>
<organism evidence="1 2">
    <name type="scientific">Gemmatirosa kalamazoonensis</name>
    <dbReference type="NCBI Taxonomy" id="861299"/>
    <lineage>
        <taxon>Bacteria</taxon>
        <taxon>Pseudomonadati</taxon>
        <taxon>Gemmatimonadota</taxon>
        <taxon>Gemmatimonadia</taxon>
        <taxon>Gemmatimonadales</taxon>
        <taxon>Gemmatimonadaceae</taxon>
        <taxon>Gemmatirosa</taxon>
    </lineage>
</organism>
<dbReference type="STRING" id="861299.J421_1110"/>
<dbReference type="KEGG" id="gba:J421_1110"/>
<dbReference type="InterPro" id="IPR043519">
    <property type="entry name" value="NT_sf"/>
</dbReference>
<keyword evidence="2" id="KW-1185">Reference proteome</keyword>
<dbReference type="AlphaFoldDB" id="W0RDY6"/>
<dbReference type="PATRIC" id="fig|861299.3.peg.1125"/>
<gene>
    <name evidence="1" type="ORF">J421_1110</name>
</gene>
<name>W0RDY6_9BACT</name>
<dbReference type="SUPFAM" id="SSF81301">
    <property type="entry name" value="Nucleotidyltransferase"/>
    <property type="match status" value="1"/>
</dbReference>